<name>A0A822ZKV4_NELNU</name>
<dbReference type="Pfam" id="PF04765">
    <property type="entry name" value="TOD1_MUCI70"/>
    <property type="match status" value="1"/>
</dbReference>
<comment type="caution">
    <text evidence="2">The sequence shown here is derived from an EMBL/GenBank/DDBJ whole genome shotgun (WGS) entry which is preliminary data.</text>
</comment>
<dbReference type="InterPro" id="IPR048354">
    <property type="entry name" value="TOD1_MUCI70_glycTrfase_dom"/>
</dbReference>
<dbReference type="Proteomes" id="UP000607653">
    <property type="component" value="Unassembled WGS sequence"/>
</dbReference>
<organism evidence="2 3">
    <name type="scientific">Nelumbo nucifera</name>
    <name type="common">Sacred lotus</name>
    <dbReference type="NCBI Taxonomy" id="4432"/>
    <lineage>
        <taxon>Eukaryota</taxon>
        <taxon>Viridiplantae</taxon>
        <taxon>Streptophyta</taxon>
        <taxon>Embryophyta</taxon>
        <taxon>Tracheophyta</taxon>
        <taxon>Spermatophyta</taxon>
        <taxon>Magnoliopsida</taxon>
        <taxon>Proteales</taxon>
        <taxon>Nelumbonaceae</taxon>
        <taxon>Nelumbo</taxon>
    </lineage>
</organism>
<evidence type="ECO:0000259" key="1">
    <source>
        <dbReference type="Pfam" id="PF04765"/>
    </source>
</evidence>
<accession>A0A822ZKV4</accession>
<evidence type="ECO:0000313" key="3">
    <source>
        <dbReference type="Proteomes" id="UP000607653"/>
    </source>
</evidence>
<feature type="domain" description="TOD1/MUCI70 glycosyltransferase-like" evidence="1">
    <location>
        <begin position="4"/>
        <end position="58"/>
    </location>
</feature>
<protein>
    <recommendedName>
        <fullName evidence="1">TOD1/MUCI70 glycosyltransferase-like domain-containing protein</fullName>
    </recommendedName>
</protein>
<dbReference type="AlphaFoldDB" id="A0A822ZKV4"/>
<proteinExistence type="predicted"/>
<keyword evidence="3" id="KW-1185">Reference proteome</keyword>
<evidence type="ECO:0000313" key="2">
    <source>
        <dbReference type="EMBL" id="DAD44065.1"/>
    </source>
</evidence>
<sequence>MSRNVGFVVASSIFDGYDAPHQPSNISHRSQNLFYFLLVVDEKSFNFIKKNVTIRDDHQGGSGLVFDALFRYTIHPMMSPEEMGKFLRY</sequence>
<dbReference type="EMBL" id="DUZY01000006">
    <property type="protein sequence ID" value="DAD44065.1"/>
    <property type="molecule type" value="Genomic_DNA"/>
</dbReference>
<gene>
    <name evidence="2" type="ORF">HUJ06_002295</name>
</gene>
<reference evidence="2 3" key="1">
    <citation type="journal article" date="2020" name="Mol. Biol. Evol.">
        <title>Distinct Expression and Methylation Patterns for Genes with Different Fates following a Single Whole-Genome Duplication in Flowering Plants.</title>
        <authorList>
            <person name="Shi T."/>
            <person name="Rahmani R.S."/>
            <person name="Gugger P.F."/>
            <person name="Wang M."/>
            <person name="Li H."/>
            <person name="Zhang Y."/>
            <person name="Li Z."/>
            <person name="Wang Q."/>
            <person name="Van de Peer Y."/>
            <person name="Marchal K."/>
            <person name="Chen J."/>
        </authorList>
    </citation>
    <scope>NUCLEOTIDE SEQUENCE [LARGE SCALE GENOMIC DNA]</scope>
    <source>
        <tissue evidence="2">Leaf</tissue>
    </source>
</reference>